<reference evidence="1" key="1">
    <citation type="journal article" date="2014" name="Front. Microbiol.">
        <title>High frequency of phylogenetically diverse reductive dehalogenase-homologous genes in deep subseafloor sedimentary metagenomes.</title>
        <authorList>
            <person name="Kawai M."/>
            <person name="Futagami T."/>
            <person name="Toyoda A."/>
            <person name="Takaki Y."/>
            <person name="Nishi S."/>
            <person name="Hori S."/>
            <person name="Arai W."/>
            <person name="Tsubouchi T."/>
            <person name="Morono Y."/>
            <person name="Uchiyama I."/>
            <person name="Ito T."/>
            <person name="Fujiyama A."/>
            <person name="Inagaki F."/>
            <person name="Takami H."/>
        </authorList>
    </citation>
    <scope>NUCLEOTIDE SEQUENCE</scope>
    <source>
        <strain evidence="1">Expedition CK06-06</strain>
    </source>
</reference>
<gene>
    <name evidence="1" type="ORF">S03H2_64872</name>
</gene>
<sequence>ANNLTLNYKDAGGVARNNTLTFAAFPTIGGAGGLVVKINALLVPAGVWHAGIFCHSLSASTDLLKTGVLDALLLVNEQTLMITGDYLINQLIARAGDFLDRICGRNLESAEYTLERYDGGEKKIFLKNWPVSVVTQISSGKMNAIRIRYTSATAYNAYVITSTTGVTLMVDGRDVGALVGADLTFLTNKTLLPLANAINAIAGWTATVAATA</sequence>
<feature type="non-terminal residue" evidence="1">
    <location>
        <position position="1"/>
    </location>
</feature>
<organism evidence="1">
    <name type="scientific">marine sediment metagenome</name>
    <dbReference type="NCBI Taxonomy" id="412755"/>
    <lineage>
        <taxon>unclassified sequences</taxon>
        <taxon>metagenomes</taxon>
        <taxon>ecological metagenomes</taxon>
    </lineage>
</organism>
<dbReference type="EMBL" id="BARU01042187">
    <property type="protein sequence ID" value="GAH82128.1"/>
    <property type="molecule type" value="Genomic_DNA"/>
</dbReference>
<feature type="non-terminal residue" evidence="1">
    <location>
        <position position="212"/>
    </location>
</feature>
<proteinExistence type="predicted"/>
<comment type="caution">
    <text evidence="1">The sequence shown here is derived from an EMBL/GenBank/DDBJ whole genome shotgun (WGS) entry which is preliminary data.</text>
</comment>
<protein>
    <submittedName>
        <fullName evidence="1">Uncharacterized protein</fullName>
    </submittedName>
</protein>
<name>X1KJ94_9ZZZZ</name>
<dbReference type="AlphaFoldDB" id="X1KJ94"/>
<accession>X1KJ94</accession>
<evidence type="ECO:0000313" key="1">
    <source>
        <dbReference type="EMBL" id="GAH82128.1"/>
    </source>
</evidence>